<keyword evidence="6" id="KW-0472">Membrane</keyword>
<proteinExistence type="inferred from homology"/>
<comment type="similarity">
    <text evidence="2 7">Belongs to the ExbD/TolR family.</text>
</comment>
<evidence type="ECO:0000313" key="9">
    <source>
        <dbReference type="Proteomes" id="UP000294835"/>
    </source>
</evidence>
<keyword evidence="7" id="KW-0653">Protein transport</keyword>
<evidence type="ECO:0000313" key="8">
    <source>
        <dbReference type="EMBL" id="TCP42940.1"/>
    </source>
</evidence>
<dbReference type="EMBL" id="SLXP01000002">
    <property type="protein sequence ID" value="TCP42940.1"/>
    <property type="molecule type" value="Genomic_DNA"/>
</dbReference>
<comment type="caution">
    <text evidence="8">The sequence shown here is derived from an EMBL/GenBank/DDBJ whole genome shotgun (WGS) entry which is preliminary data.</text>
</comment>
<protein>
    <submittedName>
        <fullName evidence="8">Outer membrane transport energization protein ExbD</fullName>
    </submittedName>
</protein>
<dbReference type="RefSeq" id="WP_132460808.1">
    <property type="nucleotide sequence ID" value="NZ_SLXP01000002.1"/>
</dbReference>
<evidence type="ECO:0000256" key="5">
    <source>
        <dbReference type="ARBA" id="ARBA00022989"/>
    </source>
</evidence>
<evidence type="ECO:0000256" key="2">
    <source>
        <dbReference type="ARBA" id="ARBA00005811"/>
    </source>
</evidence>
<gene>
    <name evidence="8" type="ORF">EV662_102131</name>
</gene>
<evidence type="ECO:0000256" key="3">
    <source>
        <dbReference type="ARBA" id="ARBA00022475"/>
    </source>
</evidence>
<dbReference type="AlphaFoldDB" id="A0A4R2Q320"/>
<keyword evidence="5" id="KW-1133">Transmembrane helix</keyword>
<keyword evidence="3" id="KW-1003">Cell membrane</keyword>
<sequence length="126" mass="13320">MFAFDTPRRVRRPSLTPMIDVVFLLLVFFMIAARFGPQAGLELVAGTGGAAEWQGPPRLVEVAPDGVRLNGVAMDLPTLAAELDRLTDSPADPVLIRPRGGADLQALVDAMEALSAAGLANLVLVE</sequence>
<evidence type="ECO:0000256" key="1">
    <source>
        <dbReference type="ARBA" id="ARBA00004162"/>
    </source>
</evidence>
<evidence type="ECO:0000256" key="7">
    <source>
        <dbReference type="RuleBase" id="RU003879"/>
    </source>
</evidence>
<accession>A0A4R2Q320</accession>
<dbReference type="Proteomes" id="UP000294835">
    <property type="component" value="Unassembled WGS sequence"/>
</dbReference>
<dbReference type="InterPro" id="IPR003400">
    <property type="entry name" value="ExbD"/>
</dbReference>
<dbReference type="GO" id="GO:0015031">
    <property type="term" value="P:protein transport"/>
    <property type="evidence" value="ECO:0007669"/>
    <property type="project" value="UniProtKB-KW"/>
</dbReference>
<organism evidence="8 9">
    <name type="scientific">Rhodovulum marinum</name>
    <dbReference type="NCBI Taxonomy" id="320662"/>
    <lineage>
        <taxon>Bacteria</taxon>
        <taxon>Pseudomonadati</taxon>
        <taxon>Pseudomonadota</taxon>
        <taxon>Alphaproteobacteria</taxon>
        <taxon>Rhodobacterales</taxon>
        <taxon>Paracoccaceae</taxon>
        <taxon>Rhodovulum</taxon>
    </lineage>
</organism>
<evidence type="ECO:0000256" key="6">
    <source>
        <dbReference type="ARBA" id="ARBA00023136"/>
    </source>
</evidence>
<evidence type="ECO:0000256" key="4">
    <source>
        <dbReference type="ARBA" id="ARBA00022692"/>
    </source>
</evidence>
<dbReference type="OrthoDB" id="5456447at2"/>
<name>A0A4R2Q320_9RHOB</name>
<dbReference type="Pfam" id="PF02472">
    <property type="entry name" value="ExbD"/>
    <property type="match status" value="1"/>
</dbReference>
<dbReference type="GO" id="GO:0005886">
    <property type="term" value="C:plasma membrane"/>
    <property type="evidence" value="ECO:0007669"/>
    <property type="project" value="UniProtKB-SubCell"/>
</dbReference>
<dbReference type="GO" id="GO:0022857">
    <property type="term" value="F:transmembrane transporter activity"/>
    <property type="evidence" value="ECO:0007669"/>
    <property type="project" value="InterPro"/>
</dbReference>
<dbReference type="PANTHER" id="PTHR30558">
    <property type="entry name" value="EXBD MEMBRANE COMPONENT OF PMF-DRIVEN MACROMOLECULE IMPORT SYSTEM"/>
    <property type="match status" value="1"/>
</dbReference>
<reference evidence="8 9" key="1">
    <citation type="submission" date="2019-03" db="EMBL/GenBank/DDBJ databases">
        <title>Genomic Encyclopedia of Type Strains, Phase IV (KMG-IV): sequencing the most valuable type-strain genomes for metagenomic binning, comparative biology and taxonomic classification.</title>
        <authorList>
            <person name="Goeker M."/>
        </authorList>
    </citation>
    <scope>NUCLEOTIDE SEQUENCE [LARGE SCALE GENOMIC DNA]</scope>
    <source>
        <strain evidence="8 9">DSM 18063</strain>
    </source>
</reference>
<keyword evidence="7" id="KW-0813">Transport</keyword>
<keyword evidence="9" id="KW-1185">Reference proteome</keyword>
<comment type="subcellular location">
    <subcellularLocation>
        <location evidence="1">Cell membrane</location>
        <topology evidence="1">Single-pass membrane protein</topology>
    </subcellularLocation>
    <subcellularLocation>
        <location evidence="7">Cell membrane</location>
        <topology evidence="7">Single-pass type II membrane protein</topology>
    </subcellularLocation>
</comment>
<dbReference type="PANTHER" id="PTHR30558:SF3">
    <property type="entry name" value="BIOPOLYMER TRANSPORT PROTEIN EXBD-RELATED"/>
    <property type="match status" value="1"/>
</dbReference>
<keyword evidence="4 7" id="KW-0812">Transmembrane</keyword>